<evidence type="ECO:0000313" key="8">
    <source>
        <dbReference type="EMBL" id="KZP32287.1"/>
    </source>
</evidence>
<dbReference type="Gene3D" id="6.10.140.2220">
    <property type="match status" value="1"/>
</dbReference>
<dbReference type="STRING" id="436010.A0A166V2S1"/>
<evidence type="ECO:0000313" key="9">
    <source>
        <dbReference type="Proteomes" id="UP000076532"/>
    </source>
</evidence>
<evidence type="ECO:0000259" key="7">
    <source>
        <dbReference type="PROSITE" id="PS50865"/>
    </source>
</evidence>
<dbReference type="PANTHER" id="PTHR10237:SF14">
    <property type="entry name" value="MYND-TYPE DOMAIN-CONTAINING PROTEIN"/>
    <property type="match status" value="1"/>
</dbReference>
<name>A0A166V2S1_9AGAM</name>
<feature type="repeat" description="ANK" evidence="4">
    <location>
        <begin position="136"/>
        <end position="171"/>
    </location>
</feature>
<dbReference type="PROSITE" id="PS01360">
    <property type="entry name" value="ZF_MYND_1"/>
    <property type="match status" value="1"/>
</dbReference>
<evidence type="ECO:0000256" key="4">
    <source>
        <dbReference type="PROSITE-ProRule" id="PRU00023"/>
    </source>
</evidence>
<feature type="region of interest" description="Disordered" evidence="6">
    <location>
        <begin position="307"/>
        <end position="327"/>
    </location>
</feature>
<dbReference type="Gene3D" id="1.25.40.20">
    <property type="entry name" value="Ankyrin repeat-containing domain"/>
    <property type="match status" value="1"/>
</dbReference>
<dbReference type="GO" id="GO:0000981">
    <property type="term" value="F:DNA-binding transcription factor activity, RNA polymerase II-specific"/>
    <property type="evidence" value="ECO:0007669"/>
    <property type="project" value="TreeGrafter"/>
</dbReference>
<dbReference type="OrthoDB" id="194358at2759"/>
<feature type="domain" description="MYND-type" evidence="7">
    <location>
        <begin position="233"/>
        <end position="273"/>
    </location>
</feature>
<evidence type="ECO:0000256" key="5">
    <source>
        <dbReference type="PROSITE-ProRule" id="PRU00134"/>
    </source>
</evidence>
<protein>
    <submittedName>
        <fullName evidence="8">Ankyrin</fullName>
    </submittedName>
</protein>
<sequence length="423" mass="46065">MVTQLTIPGSGGVVIPPEMQGIVDQPGYLDFAKGGQKLRNMYCEQSKGFNHMLLSEFAMYCHNGNLERVMMVCIWMVESGRAPDLIGTEGALRFGYATIVVSGKHRITHAPVPMKHAETLSYLLARGCPPDRKDITGLTALTHATQHVASSPLDLARILLVAGANVNHRDRYGQIPIVSTLMTGNIPAIELLMEFGSDLAILDADGIVPRAFFVSKWLGKRAGEEALLAEKQCGNCKTAGPDIALKICSKCRSIKYCSTSCQKSHWPTHKHTCNPFSTANTVSLKPDYAEGMVWCIVPTATYTRTAMGIPTAPTPERHTRGPRAPKASATKTKVMVIKVQVPWLGTHKGVSPAAAAGNLMVYNKKREFVCQIARADRPAEYDRISEVVRGQGVSGAKAYFSAELVNKYELVVKVSEVLAAQPW</sequence>
<reference evidence="8 9" key="1">
    <citation type="journal article" date="2016" name="Mol. Biol. Evol.">
        <title>Comparative Genomics of Early-Diverging Mushroom-Forming Fungi Provides Insights into the Origins of Lignocellulose Decay Capabilities.</title>
        <authorList>
            <person name="Nagy L.G."/>
            <person name="Riley R."/>
            <person name="Tritt A."/>
            <person name="Adam C."/>
            <person name="Daum C."/>
            <person name="Floudas D."/>
            <person name="Sun H."/>
            <person name="Yadav J.S."/>
            <person name="Pangilinan J."/>
            <person name="Larsson K.H."/>
            <person name="Matsuura K."/>
            <person name="Barry K."/>
            <person name="Labutti K."/>
            <person name="Kuo R."/>
            <person name="Ohm R.A."/>
            <person name="Bhattacharya S.S."/>
            <person name="Shirouzu T."/>
            <person name="Yoshinaga Y."/>
            <person name="Martin F.M."/>
            <person name="Grigoriev I.V."/>
            <person name="Hibbett D.S."/>
        </authorList>
    </citation>
    <scope>NUCLEOTIDE SEQUENCE [LARGE SCALE GENOMIC DNA]</scope>
    <source>
        <strain evidence="8 9">CBS 109695</strain>
    </source>
</reference>
<gene>
    <name evidence="8" type="ORF">FIBSPDRAFT_882640</name>
</gene>
<dbReference type="InterPro" id="IPR036770">
    <property type="entry name" value="Ankyrin_rpt-contain_sf"/>
</dbReference>
<keyword evidence="2 5" id="KW-0863">Zinc-finger</keyword>
<organism evidence="8 9">
    <name type="scientific">Athelia psychrophila</name>
    <dbReference type="NCBI Taxonomy" id="1759441"/>
    <lineage>
        <taxon>Eukaryota</taxon>
        <taxon>Fungi</taxon>
        <taxon>Dikarya</taxon>
        <taxon>Basidiomycota</taxon>
        <taxon>Agaricomycotina</taxon>
        <taxon>Agaricomycetes</taxon>
        <taxon>Agaricomycetidae</taxon>
        <taxon>Atheliales</taxon>
        <taxon>Atheliaceae</taxon>
        <taxon>Athelia</taxon>
    </lineage>
</organism>
<keyword evidence="1" id="KW-0479">Metal-binding</keyword>
<dbReference type="GO" id="GO:0005634">
    <property type="term" value="C:nucleus"/>
    <property type="evidence" value="ECO:0007669"/>
    <property type="project" value="TreeGrafter"/>
</dbReference>
<dbReference type="PROSITE" id="PS50865">
    <property type="entry name" value="ZF_MYND_2"/>
    <property type="match status" value="1"/>
</dbReference>
<dbReference type="InterPro" id="IPR002893">
    <property type="entry name" value="Znf_MYND"/>
</dbReference>
<dbReference type="Proteomes" id="UP000076532">
    <property type="component" value="Unassembled WGS sequence"/>
</dbReference>
<evidence type="ECO:0000256" key="6">
    <source>
        <dbReference type="SAM" id="MobiDB-lite"/>
    </source>
</evidence>
<proteinExistence type="predicted"/>
<dbReference type="SUPFAM" id="SSF144232">
    <property type="entry name" value="HIT/MYND zinc finger-like"/>
    <property type="match status" value="1"/>
</dbReference>
<dbReference type="PANTHER" id="PTHR10237">
    <property type="entry name" value="DEFORMED EPIDERMAL AUTOREGULATORY FACTOR 1 HOMOLOG SUPPRESSIN"/>
    <property type="match status" value="1"/>
</dbReference>
<keyword evidence="3" id="KW-0862">Zinc</keyword>
<dbReference type="SUPFAM" id="SSF48403">
    <property type="entry name" value="Ankyrin repeat"/>
    <property type="match status" value="1"/>
</dbReference>
<dbReference type="PROSITE" id="PS50088">
    <property type="entry name" value="ANK_REPEAT"/>
    <property type="match status" value="1"/>
</dbReference>
<evidence type="ECO:0000256" key="3">
    <source>
        <dbReference type="ARBA" id="ARBA00022833"/>
    </source>
</evidence>
<dbReference type="InterPro" id="IPR024119">
    <property type="entry name" value="TF_DEAF-1"/>
</dbReference>
<dbReference type="InterPro" id="IPR002110">
    <property type="entry name" value="Ankyrin_rpt"/>
</dbReference>
<evidence type="ECO:0000256" key="1">
    <source>
        <dbReference type="ARBA" id="ARBA00022723"/>
    </source>
</evidence>
<dbReference type="Pfam" id="PF01753">
    <property type="entry name" value="zf-MYND"/>
    <property type="match status" value="1"/>
</dbReference>
<dbReference type="AlphaFoldDB" id="A0A166V2S1"/>
<keyword evidence="9" id="KW-1185">Reference proteome</keyword>
<dbReference type="EMBL" id="KV417486">
    <property type="protein sequence ID" value="KZP32287.1"/>
    <property type="molecule type" value="Genomic_DNA"/>
</dbReference>
<accession>A0A166V2S1</accession>
<evidence type="ECO:0000256" key="2">
    <source>
        <dbReference type="ARBA" id="ARBA00022771"/>
    </source>
</evidence>
<keyword evidence="4" id="KW-0040">ANK repeat</keyword>
<dbReference type="GO" id="GO:0008270">
    <property type="term" value="F:zinc ion binding"/>
    <property type="evidence" value="ECO:0007669"/>
    <property type="project" value="UniProtKB-KW"/>
</dbReference>